<feature type="compositionally biased region" description="Low complexity" evidence="1">
    <location>
        <begin position="218"/>
        <end position="230"/>
    </location>
</feature>
<proteinExistence type="predicted"/>
<dbReference type="EMBL" id="CM029054">
    <property type="protein sequence ID" value="KAG2537565.1"/>
    <property type="molecule type" value="Genomic_DNA"/>
</dbReference>
<comment type="caution">
    <text evidence="2">The sequence shown here is derived from an EMBL/GenBank/DDBJ whole genome shotgun (WGS) entry which is preliminary data.</text>
</comment>
<feature type="compositionally biased region" description="Pro residues" evidence="1">
    <location>
        <begin position="197"/>
        <end position="211"/>
    </location>
</feature>
<dbReference type="AlphaFoldDB" id="A0A8T0MKS0"/>
<evidence type="ECO:0000256" key="1">
    <source>
        <dbReference type="SAM" id="MobiDB-lite"/>
    </source>
</evidence>
<reference evidence="2 3" key="1">
    <citation type="submission" date="2020-05" db="EMBL/GenBank/DDBJ databases">
        <title>WGS assembly of Panicum virgatum.</title>
        <authorList>
            <person name="Lovell J.T."/>
            <person name="Jenkins J."/>
            <person name="Shu S."/>
            <person name="Juenger T.E."/>
            <person name="Schmutz J."/>
        </authorList>
    </citation>
    <scope>NUCLEOTIDE SEQUENCE [LARGE SCALE GENOMIC DNA]</scope>
    <source>
        <strain evidence="3">cv. AP13</strain>
    </source>
</reference>
<keyword evidence="3" id="KW-1185">Reference proteome</keyword>
<dbReference type="Proteomes" id="UP000823388">
    <property type="component" value="Chromosome 9N"/>
</dbReference>
<evidence type="ECO:0000313" key="2">
    <source>
        <dbReference type="EMBL" id="KAG2537565.1"/>
    </source>
</evidence>
<gene>
    <name evidence="2" type="ORF">PVAP13_9NG299273</name>
</gene>
<evidence type="ECO:0000313" key="3">
    <source>
        <dbReference type="Proteomes" id="UP000823388"/>
    </source>
</evidence>
<name>A0A8T0MKS0_PANVG</name>
<organism evidence="2 3">
    <name type="scientific">Panicum virgatum</name>
    <name type="common">Blackwell switchgrass</name>
    <dbReference type="NCBI Taxonomy" id="38727"/>
    <lineage>
        <taxon>Eukaryota</taxon>
        <taxon>Viridiplantae</taxon>
        <taxon>Streptophyta</taxon>
        <taxon>Embryophyta</taxon>
        <taxon>Tracheophyta</taxon>
        <taxon>Spermatophyta</taxon>
        <taxon>Magnoliopsida</taxon>
        <taxon>Liliopsida</taxon>
        <taxon>Poales</taxon>
        <taxon>Poaceae</taxon>
        <taxon>PACMAD clade</taxon>
        <taxon>Panicoideae</taxon>
        <taxon>Panicodae</taxon>
        <taxon>Paniceae</taxon>
        <taxon>Panicinae</taxon>
        <taxon>Panicum</taxon>
        <taxon>Panicum sect. Hiantes</taxon>
    </lineage>
</organism>
<feature type="compositionally biased region" description="Basic residues" evidence="1">
    <location>
        <begin position="79"/>
        <end position="100"/>
    </location>
</feature>
<feature type="compositionally biased region" description="Pro residues" evidence="1">
    <location>
        <begin position="162"/>
        <end position="173"/>
    </location>
</feature>
<feature type="region of interest" description="Disordered" evidence="1">
    <location>
        <begin position="159"/>
        <end position="230"/>
    </location>
</feature>
<protein>
    <submittedName>
        <fullName evidence="2">Uncharacterized protein</fullName>
    </submittedName>
</protein>
<sequence length="230" mass="24958">MRSQLRKTLSGWRHRRVTSCDAAVPPRAALTRGLWRRRRPHTRPPVPATASPHHTTVAVRSPQPAAHSRRLTPSPGHQAPHRCRAQRRARGRGGHGRAGCHQRPSQSARELHCAISGATMTAAPAPPVQIRARAANNRRLASPPPSLQAARIQVTAGLTQPEPAPLGHPPPHGETPQPLHHSREGRRNQSRRHRIRPPGPQIRPCRLPPTPAIGQALPRASSIAPSAAPP</sequence>
<feature type="region of interest" description="Disordered" evidence="1">
    <location>
        <begin position="34"/>
        <end position="107"/>
    </location>
</feature>
<accession>A0A8T0MKS0</accession>